<keyword evidence="6" id="KW-1185">Reference proteome</keyword>
<dbReference type="InterPro" id="IPR038765">
    <property type="entry name" value="Papain-like_cys_pep_sf"/>
</dbReference>
<dbReference type="SMART" id="SM00645">
    <property type="entry name" value="Pept_C1"/>
    <property type="match status" value="1"/>
</dbReference>
<sequence length="460" mass="52142">MCSRNWLIALITFVAFSAVVSAQRGYYDDLPPGPYCALKGCCPGRLDECSAPILGTLCYCDDFCNQTNVMDCCPDYWSHCRGIPDPIPVPTTFKPPEIRACTYQGKTYTFGETVKNNCNLCKCEQIGNTVEFLCERNHCMINELIVGTVNRERKYGWTATNYSKFWGKSLDEGIATKLGTLQPERFVRNMNPVKKIYNPNDLPRQFDAYREWPNYLSPIQEQGDCASSWAISTAAVASDRFGIVSKGQETVRLSAQNLISCDIRGQQSCKGGYLDKAWAYIKRYGLVDEDCFPYVDHDVLCIIDQYGDLATSSCTLPPNGRRSKYVVAPAYRLGNETDIMFEILKSGPVQATMLVHNDFFSYAGGIYEKTDIVESRRTGFLSVRIVGWGEEYTHKGQLKYWKVANSWGTDWGEDGFFRIVRGRDESEIESFVIAAWPEIERKRYPSIPVPLTPEYNLQLE</sequence>
<feature type="signal peptide" evidence="3">
    <location>
        <begin position="1"/>
        <end position="22"/>
    </location>
</feature>
<feature type="domain" description="SMB" evidence="4">
    <location>
        <begin position="37"/>
        <end position="85"/>
    </location>
</feature>
<dbReference type="SUPFAM" id="SSF54001">
    <property type="entry name" value="Cysteine proteinases"/>
    <property type="match status" value="1"/>
</dbReference>
<protein>
    <recommendedName>
        <fullName evidence="4">SMB domain-containing protein</fullName>
    </recommendedName>
</protein>
<dbReference type="Gene3D" id="3.90.70.10">
    <property type="entry name" value="Cysteine proteinases"/>
    <property type="match status" value="1"/>
</dbReference>
<dbReference type="InterPro" id="IPR013128">
    <property type="entry name" value="Peptidase_C1A"/>
</dbReference>
<feature type="chain" id="PRO_5044890849" description="SMB domain-containing protein" evidence="3">
    <location>
        <begin position="23"/>
        <end position="460"/>
    </location>
</feature>
<evidence type="ECO:0000313" key="6">
    <source>
        <dbReference type="Proteomes" id="UP001516400"/>
    </source>
</evidence>
<dbReference type="InterPro" id="IPR001212">
    <property type="entry name" value="Somatomedin_B_dom"/>
</dbReference>
<comment type="similarity">
    <text evidence="1">Belongs to the peptidase C1 family.</text>
</comment>
<dbReference type="PROSITE" id="PS50958">
    <property type="entry name" value="SMB_2"/>
    <property type="match status" value="1"/>
</dbReference>
<evidence type="ECO:0000256" key="3">
    <source>
        <dbReference type="SAM" id="SignalP"/>
    </source>
</evidence>
<evidence type="ECO:0000313" key="5">
    <source>
        <dbReference type="EMBL" id="KAL3287518.1"/>
    </source>
</evidence>
<gene>
    <name evidence="5" type="ORF">HHI36_001987</name>
</gene>
<dbReference type="Proteomes" id="UP001516400">
    <property type="component" value="Unassembled WGS sequence"/>
</dbReference>
<dbReference type="EMBL" id="JABFTP020000185">
    <property type="protein sequence ID" value="KAL3287518.1"/>
    <property type="molecule type" value="Genomic_DNA"/>
</dbReference>
<dbReference type="PANTHER" id="PTHR12411">
    <property type="entry name" value="CYSTEINE PROTEASE FAMILY C1-RELATED"/>
    <property type="match status" value="1"/>
</dbReference>
<dbReference type="AlphaFoldDB" id="A0ABD2P9B3"/>
<organism evidence="5 6">
    <name type="scientific">Cryptolaemus montrouzieri</name>
    <dbReference type="NCBI Taxonomy" id="559131"/>
    <lineage>
        <taxon>Eukaryota</taxon>
        <taxon>Metazoa</taxon>
        <taxon>Ecdysozoa</taxon>
        <taxon>Arthropoda</taxon>
        <taxon>Hexapoda</taxon>
        <taxon>Insecta</taxon>
        <taxon>Pterygota</taxon>
        <taxon>Neoptera</taxon>
        <taxon>Endopterygota</taxon>
        <taxon>Coleoptera</taxon>
        <taxon>Polyphaga</taxon>
        <taxon>Cucujiformia</taxon>
        <taxon>Coccinelloidea</taxon>
        <taxon>Coccinellidae</taxon>
        <taxon>Scymninae</taxon>
        <taxon>Scymnini</taxon>
        <taxon>Cryptolaemus</taxon>
    </lineage>
</organism>
<dbReference type="InterPro" id="IPR000668">
    <property type="entry name" value="Peptidase_C1A_C"/>
</dbReference>
<dbReference type="Pfam" id="PF00112">
    <property type="entry name" value="Peptidase_C1"/>
    <property type="match status" value="1"/>
</dbReference>
<comment type="caution">
    <text evidence="5">The sequence shown here is derived from an EMBL/GenBank/DDBJ whole genome shotgun (WGS) entry which is preliminary data.</text>
</comment>
<evidence type="ECO:0000259" key="4">
    <source>
        <dbReference type="PROSITE" id="PS50958"/>
    </source>
</evidence>
<keyword evidence="3" id="KW-0732">Signal</keyword>
<evidence type="ECO:0000256" key="2">
    <source>
        <dbReference type="ARBA" id="ARBA00023157"/>
    </source>
</evidence>
<accession>A0ABD2P9B3</accession>
<keyword evidence="2" id="KW-1015">Disulfide bond</keyword>
<proteinExistence type="inferred from homology"/>
<evidence type="ECO:0000256" key="1">
    <source>
        <dbReference type="ARBA" id="ARBA00008455"/>
    </source>
</evidence>
<name>A0ABD2P9B3_9CUCU</name>
<dbReference type="CDD" id="cd02620">
    <property type="entry name" value="Peptidase_C1A_CathepsinB"/>
    <property type="match status" value="1"/>
</dbReference>
<reference evidence="5 6" key="1">
    <citation type="journal article" date="2021" name="BMC Biol.">
        <title>Horizontally acquired antibacterial genes associated with adaptive radiation of ladybird beetles.</title>
        <authorList>
            <person name="Li H.S."/>
            <person name="Tang X.F."/>
            <person name="Huang Y.H."/>
            <person name="Xu Z.Y."/>
            <person name="Chen M.L."/>
            <person name="Du X.Y."/>
            <person name="Qiu B.Y."/>
            <person name="Chen P.T."/>
            <person name="Zhang W."/>
            <person name="Slipinski A."/>
            <person name="Escalona H.E."/>
            <person name="Waterhouse R.M."/>
            <person name="Zwick A."/>
            <person name="Pang H."/>
        </authorList>
    </citation>
    <scope>NUCLEOTIDE SEQUENCE [LARGE SCALE GENOMIC DNA]</scope>
    <source>
        <strain evidence="5">SYSU2018</strain>
    </source>
</reference>